<keyword evidence="4" id="KW-0378">Hydrolase</keyword>
<evidence type="ECO:0000256" key="1">
    <source>
        <dbReference type="ARBA" id="ARBA00001947"/>
    </source>
</evidence>
<dbReference type="InterPro" id="IPR001279">
    <property type="entry name" value="Metallo-B-lactamas"/>
</dbReference>
<proteinExistence type="inferred from homology"/>
<reference evidence="7 8" key="1">
    <citation type="submission" date="2019-03" db="EMBL/GenBank/DDBJ databases">
        <title>Genomics of glacier-inhabiting Cryobacterium strains.</title>
        <authorList>
            <person name="Liu Q."/>
            <person name="Xin Y.-H."/>
        </authorList>
    </citation>
    <scope>NUCLEOTIDE SEQUENCE [LARGE SCALE GENOMIC DNA]</scope>
    <source>
        <strain evidence="7 8">Hh4</strain>
    </source>
</reference>
<comment type="cofactor">
    <cofactor evidence="1">
        <name>Zn(2+)</name>
        <dbReference type="ChEBI" id="CHEBI:29105"/>
    </cofactor>
</comment>
<dbReference type="SUPFAM" id="SSF56281">
    <property type="entry name" value="Metallo-hydrolase/oxidoreductase"/>
    <property type="match status" value="1"/>
</dbReference>
<sequence length="288" mass="32068">MKPIERVEVISTGEVEIRPEHVRSSGKPAAWWLFTSRQWTAPRPINVYVIEHEKGLVLFDTGQDRRSVTDPEYFPKGLAGIIYRRLARFAIAADQTLTSQLAGLGYRPSQVDTVVLSHLHQDHIGGLAELKDARILVSAKEWATLDHKFPEFNGLLTSHIDLPGLHWDRITPTATDDESILPFDHSHDIFEDGSLVLVPTPGHTPGSLSLLLRQQGLPPVLFVGDLTYDVDLLDDEGVPGIGNREQLLDSTRAVNQLKRRYPDLVIAAAHDPGAAKVLNDALRSRKQR</sequence>
<dbReference type="Gene3D" id="3.60.15.10">
    <property type="entry name" value="Ribonuclease Z/Hydroxyacylglutathione hydrolase-like"/>
    <property type="match status" value="1"/>
</dbReference>
<evidence type="ECO:0000256" key="4">
    <source>
        <dbReference type="ARBA" id="ARBA00022801"/>
    </source>
</evidence>
<evidence type="ECO:0000259" key="6">
    <source>
        <dbReference type="SMART" id="SM00849"/>
    </source>
</evidence>
<protein>
    <submittedName>
        <fullName evidence="7">N-acyl homoserine lactonase family protein</fullName>
    </submittedName>
</protein>
<dbReference type="Proteomes" id="UP000298313">
    <property type="component" value="Unassembled WGS sequence"/>
</dbReference>
<dbReference type="InterPro" id="IPR051013">
    <property type="entry name" value="MBL_superfamily_lactonases"/>
</dbReference>
<evidence type="ECO:0000313" key="8">
    <source>
        <dbReference type="Proteomes" id="UP000298313"/>
    </source>
</evidence>
<feature type="domain" description="Metallo-beta-lactamase" evidence="6">
    <location>
        <begin position="44"/>
        <end position="270"/>
    </location>
</feature>
<keyword evidence="8" id="KW-1185">Reference proteome</keyword>
<comment type="similarity">
    <text evidence="2">Belongs to the metallo-beta-lactamase superfamily.</text>
</comment>
<evidence type="ECO:0000256" key="5">
    <source>
        <dbReference type="ARBA" id="ARBA00022833"/>
    </source>
</evidence>
<evidence type="ECO:0000313" key="7">
    <source>
        <dbReference type="EMBL" id="TFD81979.1"/>
    </source>
</evidence>
<dbReference type="PANTHER" id="PTHR42978">
    <property type="entry name" value="QUORUM-QUENCHING LACTONASE YTNP-RELATED-RELATED"/>
    <property type="match status" value="1"/>
</dbReference>
<dbReference type="PANTHER" id="PTHR42978:SF7">
    <property type="entry name" value="METALLO-HYDROLASE RV2300C-RELATED"/>
    <property type="match status" value="1"/>
</dbReference>
<dbReference type="RefSeq" id="WP_134522386.1">
    <property type="nucleotide sequence ID" value="NZ_SOHH01000030.1"/>
</dbReference>
<name>A0A4R9BE98_9MICO</name>
<dbReference type="GO" id="GO:0016787">
    <property type="term" value="F:hydrolase activity"/>
    <property type="evidence" value="ECO:0007669"/>
    <property type="project" value="UniProtKB-KW"/>
</dbReference>
<dbReference type="SMART" id="SM00849">
    <property type="entry name" value="Lactamase_B"/>
    <property type="match status" value="1"/>
</dbReference>
<evidence type="ECO:0000256" key="3">
    <source>
        <dbReference type="ARBA" id="ARBA00022723"/>
    </source>
</evidence>
<keyword evidence="3" id="KW-0479">Metal-binding</keyword>
<dbReference type="OrthoDB" id="3196337at2"/>
<dbReference type="EMBL" id="SOHH01000030">
    <property type="protein sequence ID" value="TFD81979.1"/>
    <property type="molecule type" value="Genomic_DNA"/>
</dbReference>
<comment type="caution">
    <text evidence="7">The sequence shown here is derived from an EMBL/GenBank/DDBJ whole genome shotgun (WGS) entry which is preliminary data.</text>
</comment>
<dbReference type="AlphaFoldDB" id="A0A4R9BE98"/>
<gene>
    <name evidence="7" type="ORF">E3T48_03030</name>
</gene>
<organism evidence="7 8">
    <name type="scientific">Cryobacterium fucosi</name>
    <dbReference type="NCBI Taxonomy" id="1259157"/>
    <lineage>
        <taxon>Bacteria</taxon>
        <taxon>Bacillati</taxon>
        <taxon>Actinomycetota</taxon>
        <taxon>Actinomycetes</taxon>
        <taxon>Micrococcales</taxon>
        <taxon>Microbacteriaceae</taxon>
        <taxon>Cryobacterium</taxon>
    </lineage>
</organism>
<dbReference type="Pfam" id="PF00753">
    <property type="entry name" value="Lactamase_B"/>
    <property type="match status" value="1"/>
</dbReference>
<dbReference type="CDD" id="cd07729">
    <property type="entry name" value="AHL_lactonase_MBL-fold"/>
    <property type="match status" value="1"/>
</dbReference>
<dbReference type="InterPro" id="IPR036866">
    <property type="entry name" value="RibonucZ/Hydroxyglut_hydro"/>
</dbReference>
<dbReference type="GO" id="GO:0046872">
    <property type="term" value="F:metal ion binding"/>
    <property type="evidence" value="ECO:0007669"/>
    <property type="project" value="UniProtKB-KW"/>
</dbReference>
<accession>A0A4R9BE98</accession>
<evidence type="ECO:0000256" key="2">
    <source>
        <dbReference type="ARBA" id="ARBA00007749"/>
    </source>
</evidence>
<keyword evidence="5" id="KW-0862">Zinc</keyword>